<evidence type="ECO:0000256" key="3">
    <source>
        <dbReference type="ARBA" id="ARBA00022600"/>
    </source>
</evidence>
<comment type="similarity">
    <text evidence="2">Belongs to the phosphorylase b kinase regulatory chain family.</text>
</comment>
<dbReference type="GO" id="GO:0005516">
    <property type="term" value="F:calmodulin binding"/>
    <property type="evidence" value="ECO:0007669"/>
    <property type="project" value="UniProtKB-KW"/>
</dbReference>
<dbReference type="EMBL" id="RBNJ01001598">
    <property type="protein sequence ID" value="RUS32997.1"/>
    <property type="molecule type" value="Genomic_DNA"/>
</dbReference>
<dbReference type="PANTHER" id="PTHR10749:SF8">
    <property type="entry name" value="PHOSPHORYLASE B KINASE REGULATORY SUBUNIT BETA"/>
    <property type="match status" value="1"/>
</dbReference>
<dbReference type="GO" id="GO:0005964">
    <property type="term" value="C:phosphorylase kinase complex"/>
    <property type="evidence" value="ECO:0007669"/>
    <property type="project" value="TreeGrafter"/>
</dbReference>
<dbReference type="SUPFAM" id="SSF48208">
    <property type="entry name" value="Six-hairpin glycosidases"/>
    <property type="match status" value="2"/>
</dbReference>
<comment type="pathway">
    <text evidence="1">Glycan biosynthesis; glycogen metabolism.</text>
</comment>
<comment type="caution">
    <text evidence="10">The sequence shown here is derived from an EMBL/GenBank/DDBJ whole genome shotgun (WGS) entry which is preliminary data.</text>
</comment>
<dbReference type="InterPro" id="IPR011613">
    <property type="entry name" value="GH15-like"/>
</dbReference>
<dbReference type="Proteomes" id="UP000274822">
    <property type="component" value="Unassembled WGS sequence"/>
</dbReference>
<dbReference type="Pfam" id="PF19292">
    <property type="entry name" value="KPBB_C"/>
    <property type="match status" value="1"/>
</dbReference>
<evidence type="ECO:0000259" key="8">
    <source>
        <dbReference type="Pfam" id="PF15711"/>
    </source>
</evidence>
<proteinExistence type="inferred from homology"/>
<evidence type="ECO:0000313" key="10">
    <source>
        <dbReference type="EMBL" id="RUS32997.1"/>
    </source>
</evidence>
<dbReference type="PANTHER" id="PTHR10749">
    <property type="entry name" value="PHOSPHORYLASE B KINASE REGULATORY SUBUNIT"/>
    <property type="match status" value="1"/>
</dbReference>
<evidence type="ECO:0000256" key="1">
    <source>
        <dbReference type="ARBA" id="ARBA00005131"/>
    </source>
</evidence>
<dbReference type="UniPathway" id="UPA00163"/>
<sequence length="1624" mass="180012">MPATRNRSTLDRLDYYYRAINTIILSRQNPTTGLIPASVAVTVSSLRWERAPAHRLKRGHTRGLQRCMGKAFKSLLIQAEPRLSFVTGITFTRSLPSSALRLRIGGWTTIMGELREHASKRKVANDLIEHLCLSCLADRRTGARCHKIDARPHAPPSLHLGLLFAMMRQAPKVEKFKRTQTLEHSLHAKYNTSTGDTVVGDFEWGHLQIDATSIFLLALAQMTTSGLKIIFTTDEVDFVQNLAFYIERAYRTPDYGIWERGNKINHGEPELNSSSIGMAVAALQSINGVNLFGSRGGPSSVIHVLPDELTRNSTTLHSFLPRESNSKEIDAALLSVIGFPAFAVHDPELVKTTKREIITKLGGKYGCKRFLRDGHQTVVEDTTRLHYEPHELRIFENLESEWPLFFTYLILDGLFTGDEQQTEEYRHALEPLIIDSATLTDFGQFLGPNSGTNDEATTPTHSAQPTPSTSTESVPRRGSVTPGGALGSTSTARLVGATPPVSPGSWSSYQDHILLIPELYYVPPHLVEAEKKKPHSQARVANDNVPLVWANSLFFLGNLIYENLLSVAEVDPLGRRFNATRKTDMDTVVQIVLLAEDVHLQSTLSMYGLKTETADQVHPVTVLPPDALKEVYAGLGLNTKLGLSGRPKRPVGSLSTCRLYRVQGQLYAFTPHFMDNEEFYLTSDNDYLISSFETELSFVRNNWFYPGRPTMVVRLTHSMLGGLTAPSRRSSASGGREGWRRNSLISSSPSKKNLLNFFMNLRSGVCNNVRVRLGRLTEQVNTSNIESLDFLINKPDIDWESILRVANSRRRKGRGGRKLGFNERQTQASTPGHYYNHFSAPSTPHTPTMRKGHKKKESSLYTPIARSDRTFDDEDGYFGAAALNALANSGKGPLGATDEQIERPSSRFKLRDHDEQSISAPPRKATPISAMQVEEGASPIETVSDELTPKEGKRVSGLGIDTTTATLGTPGSASPGSAGTEDSAAEPVSFTLGDSSMTEQAITSLCASVNLYDQIDLLQYLHSCHGFDFSISALGATVRELLEEVYFKSLQLKLWSIVRQTAGALRKVVPSLTINITDLIIRQCQVSIGSGKNEYLISMPVGPDVLSTMIWDHCADDVREGPVVQEIIIYLGSFIRSHPEMFEGILRLRTHFLILALREEISRLNGCDEEEAVDHLMQLSPFELKSLLGTVLSGPTLSANPTTSVHDALGGRLLLASLSNRSRAISFATSLPNASDSGRTQPTRLSPPPIPVSMFSPLPPSETQADTVAITAQSGGFLSGNFARIEINGNIMSVGSRGLNVIVIDPVENSIVEKVSFDTHISEDESDDFAKLVEWLTAGMIAIVVAQDDCVERLTLAAKAALVALGSEKIHDVKYRDSWCLIGEKGAPVGKVPEAHKSSTDGPTDIIEHTINLNNYKRAVDKDGEAFSPSSISAYIPHSSGRWLRRRKNDGALNRVPINFYPKVWQILDRSSGLRIDDHFLPRDPTVFEKTPEEFNFALLVEYFLGWIADPAERQIAIEALTVISKIQERYPEVNMLQEPVDLTRIVHGAMEAFWRHWVEQNKHQWQNSSKIQSEDLSFEKHAGVARRLFYDLPQEGRDGTYAYLTQSAVLPFHIDYFEWPAIV</sequence>
<keyword evidence="5" id="KW-0119">Carbohydrate metabolism</keyword>
<dbReference type="InterPro" id="IPR008734">
    <property type="entry name" value="PHK_A/B_su"/>
</dbReference>
<keyword evidence="10" id="KW-0378">Hydrolase</keyword>
<accession>A0A433QTC3</accession>
<feature type="region of interest" description="Disordered" evidence="6">
    <location>
        <begin position="444"/>
        <end position="494"/>
    </location>
</feature>
<feature type="region of interest" description="Disordered" evidence="6">
    <location>
        <begin position="827"/>
        <end position="864"/>
    </location>
</feature>
<feature type="domain" description="Phosphorylase b kinase regulatory subunit alpha/beta C-terminal" evidence="9">
    <location>
        <begin position="1438"/>
        <end position="1594"/>
    </location>
</feature>
<feature type="domain" description="GH15-like" evidence="7">
    <location>
        <begin position="161"/>
        <end position="466"/>
    </location>
</feature>
<evidence type="ECO:0000256" key="5">
    <source>
        <dbReference type="ARBA" id="ARBA00023277"/>
    </source>
</evidence>
<evidence type="ECO:0000256" key="2">
    <source>
        <dbReference type="ARBA" id="ARBA00007128"/>
    </source>
</evidence>
<evidence type="ECO:0000313" key="11">
    <source>
        <dbReference type="Proteomes" id="UP000274822"/>
    </source>
</evidence>
<evidence type="ECO:0000259" key="9">
    <source>
        <dbReference type="Pfam" id="PF19292"/>
    </source>
</evidence>
<evidence type="ECO:0000259" key="7">
    <source>
        <dbReference type="Pfam" id="PF00723"/>
    </source>
</evidence>
<name>A0A433QTC3_9FUNG</name>
<dbReference type="InterPro" id="IPR012341">
    <property type="entry name" value="6hp_glycosidase-like_sf"/>
</dbReference>
<dbReference type="InterPro" id="IPR039477">
    <property type="entry name" value="ILEI/PANDER_dom"/>
</dbReference>
<keyword evidence="11" id="KW-1185">Reference proteome</keyword>
<dbReference type="Gene3D" id="1.50.10.10">
    <property type="match status" value="1"/>
</dbReference>
<feature type="region of interest" description="Disordered" evidence="6">
    <location>
        <begin position="948"/>
        <end position="985"/>
    </location>
</feature>
<dbReference type="Pfam" id="PF00723">
    <property type="entry name" value="Glyco_hydro_15"/>
    <property type="match status" value="2"/>
</dbReference>
<reference evidence="10 11" key="1">
    <citation type="journal article" date="2018" name="New Phytol.">
        <title>Phylogenomics of Endogonaceae and evolution of mycorrhizas within Mucoromycota.</title>
        <authorList>
            <person name="Chang Y."/>
            <person name="Desiro A."/>
            <person name="Na H."/>
            <person name="Sandor L."/>
            <person name="Lipzen A."/>
            <person name="Clum A."/>
            <person name="Barry K."/>
            <person name="Grigoriev I.V."/>
            <person name="Martin F.M."/>
            <person name="Stajich J.E."/>
            <person name="Smith M.E."/>
            <person name="Bonito G."/>
            <person name="Spatafora J.W."/>
        </authorList>
    </citation>
    <scope>NUCLEOTIDE SEQUENCE [LARGE SCALE GENOMIC DNA]</scope>
    <source>
        <strain evidence="10 11">AD002</strain>
    </source>
</reference>
<feature type="compositionally biased region" description="Low complexity" evidence="6">
    <location>
        <begin position="968"/>
        <end position="980"/>
    </location>
</feature>
<dbReference type="GO" id="GO:0016787">
    <property type="term" value="F:hydrolase activity"/>
    <property type="evidence" value="ECO:0007669"/>
    <property type="project" value="UniProtKB-KW"/>
</dbReference>
<dbReference type="InterPro" id="IPR008928">
    <property type="entry name" value="6-hairpin_glycosidase_sf"/>
</dbReference>
<gene>
    <name evidence="10" type="ORF">BC938DRAFT_473570</name>
</gene>
<feature type="compositionally biased region" description="Polar residues" evidence="6">
    <location>
        <begin position="444"/>
        <end position="473"/>
    </location>
</feature>
<dbReference type="PROSITE" id="PS52031">
    <property type="entry name" value="GG_LECTIN"/>
    <property type="match status" value="1"/>
</dbReference>
<protein>
    <submittedName>
        <fullName evidence="10">Glycosyl hydrolases family 15-domain-containing protein</fullName>
    </submittedName>
</protein>
<keyword evidence="4" id="KW-0112">Calmodulin-binding</keyword>
<feature type="domain" description="ILEI/PANDER" evidence="8">
    <location>
        <begin position="1297"/>
        <end position="1387"/>
    </location>
</feature>
<dbReference type="InterPro" id="IPR045583">
    <property type="entry name" value="KPBA/B_C"/>
</dbReference>
<feature type="region of interest" description="Disordered" evidence="6">
    <location>
        <begin position="725"/>
        <end position="745"/>
    </location>
</feature>
<feature type="region of interest" description="Disordered" evidence="6">
    <location>
        <begin position="889"/>
        <end position="928"/>
    </location>
</feature>
<feature type="domain" description="GH15-like" evidence="7">
    <location>
        <begin position="511"/>
        <end position="1150"/>
    </location>
</feature>
<keyword evidence="3" id="KW-0321">Glycogen metabolism</keyword>
<feature type="compositionally biased region" description="Basic and acidic residues" evidence="6">
    <location>
        <begin position="900"/>
        <end position="916"/>
    </location>
</feature>
<evidence type="ECO:0000256" key="6">
    <source>
        <dbReference type="SAM" id="MobiDB-lite"/>
    </source>
</evidence>
<organism evidence="10 11">
    <name type="scientific">Jimgerdemannia flammicorona</name>
    <dbReference type="NCBI Taxonomy" id="994334"/>
    <lineage>
        <taxon>Eukaryota</taxon>
        <taxon>Fungi</taxon>
        <taxon>Fungi incertae sedis</taxon>
        <taxon>Mucoromycota</taxon>
        <taxon>Mucoromycotina</taxon>
        <taxon>Endogonomycetes</taxon>
        <taxon>Endogonales</taxon>
        <taxon>Endogonaceae</taxon>
        <taxon>Jimgerdemannia</taxon>
    </lineage>
</organism>
<dbReference type="Pfam" id="PF15711">
    <property type="entry name" value="ILEI"/>
    <property type="match status" value="1"/>
</dbReference>
<dbReference type="GO" id="GO:0005977">
    <property type="term" value="P:glycogen metabolic process"/>
    <property type="evidence" value="ECO:0007669"/>
    <property type="project" value="UniProtKB-UniPathway"/>
</dbReference>
<evidence type="ECO:0000256" key="4">
    <source>
        <dbReference type="ARBA" id="ARBA00022860"/>
    </source>
</evidence>